<dbReference type="Pfam" id="PF01497">
    <property type="entry name" value="Peripla_BP_2"/>
    <property type="match status" value="1"/>
</dbReference>
<dbReference type="PROSITE" id="PS50983">
    <property type="entry name" value="FE_B12_PBP"/>
    <property type="match status" value="1"/>
</dbReference>
<keyword evidence="1" id="KW-0732">Signal</keyword>
<evidence type="ECO:0000313" key="3">
    <source>
        <dbReference type="EMBL" id="MET7015913.1"/>
    </source>
</evidence>
<keyword evidence="4" id="KW-1185">Reference proteome</keyword>
<accession>A0ABV2TS00</accession>
<dbReference type="Gene3D" id="3.40.50.1980">
    <property type="entry name" value="Nitrogenase molybdenum iron protein domain"/>
    <property type="match status" value="2"/>
</dbReference>
<evidence type="ECO:0000313" key="4">
    <source>
        <dbReference type="Proteomes" id="UP001549691"/>
    </source>
</evidence>
<protein>
    <submittedName>
        <fullName evidence="3">Cobalamin-binding protein</fullName>
    </submittedName>
</protein>
<dbReference type="CDD" id="cd01144">
    <property type="entry name" value="BtuF"/>
    <property type="match status" value="1"/>
</dbReference>
<dbReference type="PANTHER" id="PTHR30535:SF34">
    <property type="entry name" value="MOLYBDATE-BINDING PROTEIN MOLA"/>
    <property type="match status" value="1"/>
</dbReference>
<dbReference type="Proteomes" id="UP001549691">
    <property type="component" value="Unassembled WGS sequence"/>
</dbReference>
<dbReference type="PANTHER" id="PTHR30535">
    <property type="entry name" value="VITAMIN B12-BINDING PROTEIN"/>
    <property type="match status" value="1"/>
</dbReference>
<proteinExistence type="predicted"/>
<gene>
    <name evidence="3" type="ORF">ABXR19_17110</name>
</gene>
<dbReference type="InterPro" id="IPR054828">
    <property type="entry name" value="Vit_B12_bind_prot"/>
</dbReference>
<evidence type="ECO:0000259" key="2">
    <source>
        <dbReference type="PROSITE" id="PS50983"/>
    </source>
</evidence>
<dbReference type="EMBL" id="JBEWZI010000024">
    <property type="protein sequence ID" value="MET7015913.1"/>
    <property type="molecule type" value="Genomic_DNA"/>
</dbReference>
<comment type="caution">
    <text evidence="3">The sequence shown here is derived from an EMBL/GenBank/DDBJ whole genome shotgun (WGS) entry which is preliminary data.</text>
</comment>
<dbReference type="InterPro" id="IPR002491">
    <property type="entry name" value="ABC_transptr_periplasmic_BD"/>
</dbReference>
<name>A0ABV2TS00_9RHOO</name>
<dbReference type="InterPro" id="IPR050902">
    <property type="entry name" value="ABC_Transporter_SBP"/>
</dbReference>
<dbReference type="SUPFAM" id="SSF53807">
    <property type="entry name" value="Helical backbone' metal receptor"/>
    <property type="match status" value="1"/>
</dbReference>
<feature type="domain" description="Fe/B12 periplasmic-binding" evidence="2">
    <location>
        <begin position="82"/>
        <end position="342"/>
    </location>
</feature>
<reference evidence="3 4" key="1">
    <citation type="submission" date="2024-07" db="EMBL/GenBank/DDBJ databases">
        <title>Uliginosibacterium flavum JJ3220;KACC:17644.</title>
        <authorList>
            <person name="Kim M.K."/>
        </authorList>
    </citation>
    <scope>NUCLEOTIDE SEQUENCE [LARGE SCALE GENOMIC DNA]</scope>
    <source>
        <strain evidence="3 4">KACC:17644</strain>
    </source>
</reference>
<sequence>MKFVKRVMAFVGWVSGLSRNPPVVSMRPQGGRKSMDRRITAFGLSRPTVILFAAWASLAQAAPITLKDDAGHTLTLKAPAQRVISLAPSLTEMLYEAGGGDKLVGAVEYSDFPPPALKVPRIGSNQKLDLERIATLKPDLVLVWFHGNAQREIERLRALNIPMFYLEPHSIADIPDVLERIGQLTGSERVAGAAATRFKARHATLQKENAGRAPVRVFYQIAQKPLLTINDQQIISDVIRLCGGVNVFGKESALVPQLSTESVVAANPDVILTARMGGHGDGPVRAMDEASLAAWLKFGSLTAVKNKQLWLIPGDTISRHGPRILDGAQSVCAALDEARRMK</sequence>
<dbReference type="NCBIfam" id="NF038402">
    <property type="entry name" value="TroA_like"/>
    <property type="match status" value="1"/>
</dbReference>
<evidence type="ECO:0000256" key="1">
    <source>
        <dbReference type="ARBA" id="ARBA00022729"/>
    </source>
</evidence>
<organism evidence="3 4">
    <name type="scientific">Uliginosibacterium flavum</name>
    <dbReference type="NCBI Taxonomy" id="1396831"/>
    <lineage>
        <taxon>Bacteria</taxon>
        <taxon>Pseudomonadati</taxon>
        <taxon>Pseudomonadota</taxon>
        <taxon>Betaproteobacteria</taxon>
        <taxon>Rhodocyclales</taxon>
        <taxon>Zoogloeaceae</taxon>
        <taxon>Uliginosibacterium</taxon>
    </lineage>
</organism>